<dbReference type="EMBL" id="CP007142">
    <property type="protein sequence ID" value="AJQ95934.1"/>
    <property type="molecule type" value="Genomic_DNA"/>
</dbReference>
<protein>
    <submittedName>
        <fullName evidence="1">Uncharacterized protein</fullName>
    </submittedName>
</protein>
<dbReference type="KEGG" id="gsn:YC6258_03898"/>
<evidence type="ECO:0000313" key="2">
    <source>
        <dbReference type="Proteomes" id="UP000032266"/>
    </source>
</evidence>
<gene>
    <name evidence="1" type="ORF">YC6258_03898</name>
</gene>
<organism evidence="1 2">
    <name type="scientific">Gynuella sunshinyii YC6258</name>
    <dbReference type="NCBI Taxonomy" id="1445510"/>
    <lineage>
        <taxon>Bacteria</taxon>
        <taxon>Pseudomonadati</taxon>
        <taxon>Pseudomonadota</taxon>
        <taxon>Gammaproteobacteria</taxon>
        <taxon>Oceanospirillales</taxon>
        <taxon>Saccharospirillaceae</taxon>
        <taxon>Gynuella</taxon>
    </lineage>
</organism>
<accession>A0A0C5VZS8</accession>
<dbReference type="AlphaFoldDB" id="A0A0C5VZS8"/>
<sequence>MPVWAASTSAELKLVSVEKGFVRVELWHQGNIVKPDKVLGVNGMVAVKTKAYNPRNMLAVKLYSTAPSEQDVLALQSFINRDNSISLPVVFNYREASEPGYQMTVEVAMITKKNELLSAATTIDLLKGGSRNAFQSIEIYQSILSRLKDIQLSSAQVERLAQSLKTADQYNVCSLSLTAWSRPGWTMSKQHCNPDKNAVFGDSFVMQECAELSDRLFADLIEAAAGQCQVEEIARQQIGREFASELVSRLVSQKLQYLQIYQSTASLDQVYAWYEAFLPDSLDEAKKLMKAQLSKVNARRKGFSKMVASIVETDEYADLVVSELAYAIVTQNVRERDLVKNICTLQATKLSPQQCYDFASDVANALLKPFGATDLPELYGKAESIRQLYRKALKSKVPKDFVYSSIKAVSRWAETYAKSEHLQSNCFNRSVFPLGFMAERNRIPNPDLVARSGSSEYQYMIDQYASTLKTALYQLGESLRRYPKLKSGELEPISCTDTVILGPTFDLLFGVGTNPRPVAQ</sequence>
<dbReference type="RefSeq" id="WP_144407682.1">
    <property type="nucleotide sequence ID" value="NZ_CP007142.1"/>
</dbReference>
<reference evidence="1 2" key="1">
    <citation type="submission" date="2014-01" db="EMBL/GenBank/DDBJ databases">
        <title>Full genme sequencing of cellulolytic bacterium Gynuella sunshinyii YC6258T gen. nov., sp. nov.</title>
        <authorList>
            <person name="Khan H."/>
            <person name="Chung E.J."/>
            <person name="Chung Y.R."/>
        </authorList>
    </citation>
    <scope>NUCLEOTIDE SEQUENCE [LARGE SCALE GENOMIC DNA]</scope>
    <source>
        <strain evidence="1 2">YC6258</strain>
    </source>
</reference>
<name>A0A0C5VZS8_9GAMM</name>
<dbReference type="HOGENOM" id="CLU_506950_0_0_6"/>
<proteinExistence type="predicted"/>
<evidence type="ECO:0000313" key="1">
    <source>
        <dbReference type="EMBL" id="AJQ95934.1"/>
    </source>
</evidence>
<keyword evidence="2" id="KW-1185">Reference proteome</keyword>
<dbReference type="Proteomes" id="UP000032266">
    <property type="component" value="Chromosome"/>
</dbReference>